<comment type="caution">
    <text evidence="3">The sequence shown here is derived from an EMBL/GenBank/DDBJ whole genome shotgun (WGS) entry which is preliminary data.</text>
</comment>
<accession>A0A819JFM7</accession>
<dbReference type="AlphaFoldDB" id="A0A819JFM7"/>
<dbReference type="Proteomes" id="UP000663868">
    <property type="component" value="Unassembled WGS sequence"/>
</dbReference>
<dbReference type="InterPro" id="IPR045860">
    <property type="entry name" value="Snake_toxin-like_sf"/>
</dbReference>
<reference evidence="3" key="1">
    <citation type="submission" date="2021-02" db="EMBL/GenBank/DDBJ databases">
        <authorList>
            <person name="Nowell W R."/>
        </authorList>
    </citation>
    <scope>NUCLEOTIDE SEQUENCE</scope>
</reference>
<dbReference type="EMBL" id="CAJOBB010002049">
    <property type="protein sequence ID" value="CAF3932753.1"/>
    <property type="molecule type" value="Genomic_DNA"/>
</dbReference>
<gene>
    <name evidence="3" type="ORF">KXQ929_LOCUS24563</name>
    <name evidence="2" type="ORF">OXD698_LOCUS16421</name>
</gene>
<dbReference type="EMBL" id="CAJOAZ010001124">
    <property type="protein sequence ID" value="CAF3768040.1"/>
    <property type="molecule type" value="Genomic_DNA"/>
</dbReference>
<feature type="signal peptide" evidence="1">
    <location>
        <begin position="1"/>
        <end position="24"/>
    </location>
</feature>
<proteinExistence type="predicted"/>
<evidence type="ECO:0000313" key="3">
    <source>
        <dbReference type="EMBL" id="CAF3932753.1"/>
    </source>
</evidence>
<dbReference type="Proteomes" id="UP000663844">
    <property type="component" value="Unassembled WGS sequence"/>
</dbReference>
<evidence type="ECO:0000313" key="4">
    <source>
        <dbReference type="Proteomes" id="UP000663868"/>
    </source>
</evidence>
<keyword evidence="1" id="KW-0732">Signal</keyword>
<organism evidence="3 4">
    <name type="scientific">Adineta steineri</name>
    <dbReference type="NCBI Taxonomy" id="433720"/>
    <lineage>
        <taxon>Eukaryota</taxon>
        <taxon>Metazoa</taxon>
        <taxon>Spiralia</taxon>
        <taxon>Gnathifera</taxon>
        <taxon>Rotifera</taxon>
        <taxon>Eurotatoria</taxon>
        <taxon>Bdelloidea</taxon>
        <taxon>Adinetida</taxon>
        <taxon>Adinetidae</taxon>
        <taxon>Adineta</taxon>
    </lineage>
</organism>
<name>A0A819JFM7_9BILA</name>
<feature type="chain" id="PRO_5036415566" evidence="1">
    <location>
        <begin position="25"/>
        <end position="120"/>
    </location>
</feature>
<evidence type="ECO:0000256" key="1">
    <source>
        <dbReference type="SAM" id="SignalP"/>
    </source>
</evidence>
<sequence>MVLLLHSIGFSCIIFLALLQVATGLECYNCTLCSSVSSSTGTTNSTASGAACYKTSLGISVLTEINRGLSFNCTQTIYTGYSSFCCSTDLCNGSGSLSSSLLLALALTTFATMSKMILID</sequence>
<evidence type="ECO:0000313" key="2">
    <source>
        <dbReference type="EMBL" id="CAF3768040.1"/>
    </source>
</evidence>
<dbReference type="SUPFAM" id="SSF57302">
    <property type="entry name" value="Snake toxin-like"/>
    <property type="match status" value="1"/>
</dbReference>
<protein>
    <submittedName>
        <fullName evidence="3">Uncharacterized protein</fullName>
    </submittedName>
</protein>